<evidence type="ECO:0000313" key="1">
    <source>
        <dbReference type="EMBL" id="TIA34511.1"/>
    </source>
</evidence>
<reference evidence="1 2" key="1">
    <citation type="submission" date="2018-10" db="EMBL/GenBank/DDBJ databases">
        <title>Fifty Aureobasidium pullulans genomes reveal a recombining polyextremotolerant generalist.</title>
        <authorList>
            <person name="Gostincar C."/>
            <person name="Turk M."/>
            <person name="Zajc J."/>
            <person name="Gunde-Cimerman N."/>
        </authorList>
    </citation>
    <scope>NUCLEOTIDE SEQUENCE [LARGE SCALE GENOMIC DNA]</scope>
    <source>
        <strain evidence="1 2">EXF-1645</strain>
    </source>
</reference>
<accession>A0A4T0BJ66</accession>
<organism evidence="1 2">
    <name type="scientific">Aureobasidium pullulans</name>
    <name type="common">Black yeast</name>
    <name type="synonym">Pullularia pullulans</name>
    <dbReference type="NCBI Taxonomy" id="5580"/>
    <lineage>
        <taxon>Eukaryota</taxon>
        <taxon>Fungi</taxon>
        <taxon>Dikarya</taxon>
        <taxon>Ascomycota</taxon>
        <taxon>Pezizomycotina</taxon>
        <taxon>Dothideomycetes</taxon>
        <taxon>Dothideomycetidae</taxon>
        <taxon>Dothideales</taxon>
        <taxon>Saccotheciaceae</taxon>
        <taxon>Aureobasidium</taxon>
    </lineage>
</organism>
<proteinExistence type="predicted"/>
<dbReference type="EMBL" id="QZBZ01000156">
    <property type="protein sequence ID" value="TIA34511.1"/>
    <property type="molecule type" value="Genomic_DNA"/>
</dbReference>
<protein>
    <submittedName>
        <fullName evidence="1">Uncharacterized protein</fullName>
    </submittedName>
</protein>
<sequence length="277" mass="31681">MDALNLNIQQLVESHLEANRTFDATKTALQQSDAAHILTKRNLHLTDLALIQRDREYQQISSALIQSKRKEIEQLKYQIEMRHKDIKTARMTIWCLQDGQSDTAELMCGPYGSIRAATTDHDSTFELAQSIDESLSAGSGLVIESIRRWECEIEQSITQIMALESQLANRGLKRRGKRGLKAQWTAFQENHESRRGWPIGFYSGFWDGPRAQKNSRIDKRQTVVPIQRSSATRQGWTLKAQLVSQDDALKTASTLLQNMEETRNIGPDSSWTFIYRL</sequence>
<evidence type="ECO:0000313" key="2">
    <source>
        <dbReference type="Proteomes" id="UP000308724"/>
    </source>
</evidence>
<dbReference type="Proteomes" id="UP000308724">
    <property type="component" value="Unassembled WGS sequence"/>
</dbReference>
<dbReference type="AlphaFoldDB" id="A0A4T0BJ66"/>
<gene>
    <name evidence="1" type="ORF">D6C78_06796</name>
</gene>
<comment type="caution">
    <text evidence="1">The sequence shown here is derived from an EMBL/GenBank/DDBJ whole genome shotgun (WGS) entry which is preliminary data.</text>
</comment>
<name>A0A4T0BJ66_AURPU</name>